<feature type="domain" description="Siroheme decarboxylase NirL-like HTH" evidence="7">
    <location>
        <begin position="7"/>
        <end position="53"/>
    </location>
</feature>
<organism evidence="8 9">
    <name type="scientific">Desulfotomaculum copahuensis</name>
    <dbReference type="NCBI Taxonomy" id="1838280"/>
    <lineage>
        <taxon>Bacteria</taxon>
        <taxon>Bacillati</taxon>
        <taxon>Bacillota</taxon>
        <taxon>Clostridia</taxon>
        <taxon>Eubacteriales</taxon>
        <taxon>Desulfotomaculaceae</taxon>
        <taxon>Desulfotomaculum</taxon>
    </lineage>
</organism>
<feature type="domain" description="Siroheme decarboxylase AsnC-like ligand binding" evidence="6">
    <location>
        <begin position="63"/>
        <end position="143"/>
    </location>
</feature>
<comment type="catalytic activity">
    <reaction evidence="5">
        <text>siroheme + 2 H(+) = 12,18-didecarboxysiroheme + 2 CO2</text>
        <dbReference type="Rhea" id="RHEA:19093"/>
        <dbReference type="ChEBI" id="CHEBI:15378"/>
        <dbReference type="ChEBI" id="CHEBI:16526"/>
        <dbReference type="ChEBI" id="CHEBI:60052"/>
        <dbReference type="ChEBI" id="CHEBI:140497"/>
        <dbReference type="EC" id="4.1.1.111"/>
    </reaction>
</comment>
<accession>A0A1B7LH48</accession>
<dbReference type="EC" id="4.1.1.111" evidence="4"/>
<dbReference type="Pfam" id="PF17805">
    <property type="entry name" value="AsnC_trans_reg2"/>
    <property type="match status" value="1"/>
</dbReference>
<dbReference type="STRING" id="1838280.A6M21_06310"/>
<dbReference type="Gene3D" id="1.10.10.10">
    <property type="entry name" value="Winged helix-like DNA-binding domain superfamily/Winged helix DNA-binding domain"/>
    <property type="match status" value="1"/>
</dbReference>
<dbReference type="PROSITE" id="PS00519">
    <property type="entry name" value="HTH_ASNC_1"/>
    <property type="match status" value="1"/>
</dbReference>
<keyword evidence="9" id="KW-1185">Reference proteome</keyword>
<dbReference type="InterPro" id="IPR036388">
    <property type="entry name" value="WH-like_DNA-bd_sf"/>
</dbReference>
<dbReference type="RefSeq" id="WP_066666867.1">
    <property type="nucleotide sequence ID" value="NZ_LYVF01000062.1"/>
</dbReference>
<evidence type="ECO:0000256" key="4">
    <source>
        <dbReference type="ARBA" id="ARBA00023471"/>
    </source>
</evidence>
<evidence type="ECO:0000259" key="7">
    <source>
        <dbReference type="Pfam" id="PF22451"/>
    </source>
</evidence>
<dbReference type="InterPro" id="IPR019888">
    <property type="entry name" value="Tscrpt_reg_AsnC-like"/>
</dbReference>
<protein>
    <recommendedName>
        <fullName evidence="4">siroheme decarboxylase</fullName>
        <ecNumber evidence="4">4.1.1.111</ecNumber>
    </recommendedName>
</protein>
<dbReference type="OrthoDB" id="9806536at2"/>
<evidence type="ECO:0000256" key="2">
    <source>
        <dbReference type="ARBA" id="ARBA00023444"/>
    </source>
</evidence>
<evidence type="ECO:0000256" key="1">
    <source>
        <dbReference type="ARBA" id="ARBA00023239"/>
    </source>
</evidence>
<dbReference type="Gene3D" id="3.30.70.3460">
    <property type="match status" value="1"/>
</dbReference>
<comment type="caution">
    <text evidence="8">The sequence shown here is derived from an EMBL/GenBank/DDBJ whole genome shotgun (WGS) entry which is preliminary data.</text>
</comment>
<evidence type="ECO:0000259" key="6">
    <source>
        <dbReference type="Pfam" id="PF17805"/>
    </source>
</evidence>
<comment type="similarity">
    <text evidence="3">Belongs to the Ahb/Nir family.</text>
</comment>
<evidence type="ECO:0000313" key="9">
    <source>
        <dbReference type="Proteomes" id="UP000078532"/>
    </source>
</evidence>
<evidence type="ECO:0000256" key="5">
    <source>
        <dbReference type="ARBA" id="ARBA00048470"/>
    </source>
</evidence>
<dbReference type="SMART" id="SM00344">
    <property type="entry name" value="HTH_ASNC"/>
    <property type="match status" value="1"/>
</dbReference>
<dbReference type="InterPro" id="IPR036390">
    <property type="entry name" value="WH_DNA-bd_sf"/>
</dbReference>
<gene>
    <name evidence="8" type="ORF">A6M21_06310</name>
</gene>
<dbReference type="InterPro" id="IPR019885">
    <property type="entry name" value="Tscrpt_reg_HTH_AsnC-type_CS"/>
</dbReference>
<dbReference type="EMBL" id="LYVF01000062">
    <property type="protein sequence ID" value="OAT85521.1"/>
    <property type="molecule type" value="Genomic_DNA"/>
</dbReference>
<dbReference type="GO" id="GO:0016829">
    <property type="term" value="F:lyase activity"/>
    <property type="evidence" value="ECO:0007669"/>
    <property type="project" value="UniProtKB-KW"/>
</dbReference>
<dbReference type="Proteomes" id="UP000078532">
    <property type="component" value="Unassembled WGS sequence"/>
</dbReference>
<dbReference type="InterPro" id="IPR050684">
    <property type="entry name" value="HTH-Siroheme_Decarb"/>
</dbReference>
<evidence type="ECO:0000256" key="3">
    <source>
        <dbReference type="ARBA" id="ARBA00023457"/>
    </source>
</evidence>
<dbReference type="Pfam" id="PF22451">
    <property type="entry name" value="NirdL-like_HTH"/>
    <property type="match status" value="1"/>
</dbReference>
<dbReference type="AlphaFoldDB" id="A0A1B7LH48"/>
<dbReference type="SUPFAM" id="SSF46785">
    <property type="entry name" value="Winged helix' DNA-binding domain"/>
    <property type="match status" value="1"/>
</dbReference>
<evidence type="ECO:0000313" key="8">
    <source>
        <dbReference type="EMBL" id="OAT85521.1"/>
    </source>
</evidence>
<name>A0A1B7LH48_9FIRM</name>
<keyword evidence="1" id="KW-0456">Lyase</keyword>
<reference evidence="8 9" key="1">
    <citation type="submission" date="2016-04" db="EMBL/GenBank/DDBJ databases">
        <authorList>
            <person name="Evans L.H."/>
            <person name="Alamgir A."/>
            <person name="Owens N."/>
            <person name="Weber N.D."/>
            <person name="Virtaneva K."/>
            <person name="Barbian K."/>
            <person name="Babar A."/>
            <person name="Rosenke K."/>
        </authorList>
    </citation>
    <scope>NUCLEOTIDE SEQUENCE [LARGE SCALE GENOMIC DNA]</scope>
    <source>
        <strain evidence="8 9">LMa1</strain>
    </source>
</reference>
<dbReference type="InterPro" id="IPR053953">
    <property type="entry name" value="NirdL-like_HTH"/>
</dbReference>
<dbReference type="PANTHER" id="PTHR43413:SF1">
    <property type="entry name" value="SIROHEME DECARBOXYLASE NIRL SUBUNIT"/>
    <property type="match status" value="1"/>
</dbReference>
<comment type="pathway">
    <text evidence="2">Porphyrin-containing compound metabolism.</text>
</comment>
<dbReference type="PANTHER" id="PTHR43413">
    <property type="entry name" value="TRANSCRIPTIONAL REGULATOR, ASNC FAMILY"/>
    <property type="match status" value="1"/>
</dbReference>
<proteinExistence type="inferred from homology"/>
<sequence length="153" mass="17369">MSLDSTDKQLLNMVQAGLPLVPEPYRELADKLGISEKETLSRLKRLCDTGVIRRLGAIFDSRRVGYSGTLCALKVPVERINEVAAVVNSFPGVTHNYLREHDYNMWFTLLVPSPEKLHRTIEEIKSRTGISDLLMLPATRIFKIRVNFDLAEE</sequence>
<dbReference type="InterPro" id="IPR040523">
    <property type="entry name" value="AsnC_trans_reg2"/>
</dbReference>